<proteinExistence type="predicted"/>
<dbReference type="Proteomes" id="UP000828390">
    <property type="component" value="Unassembled WGS sequence"/>
</dbReference>
<keyword evidence="3" id="KW-1185">Reference proteome</keyword>
<comment type="caution">
    <text evidence="2">The sequence shown here is derived from an EMBL/GenBank/DDBJ whole genome shotgun (WGS) entry which is preliminary data.</text>
</comment>
<feature type="compositionally biased region" description="Basic and acidic residues" evidence="1">
    <location>
        <begin position="12"/>
        <end position="27"/>
    </location>
</feature>
<feature type="region of interest" description="Disordered" evidence="1">
    <location>
        <begin position="1"/>
        <end position="27"/>
    </location>
</feature>
<accession>A0A9D4LGX7</accession>
<evidence type="ECO:0000256" key="1">
    <source>
        <dbReference type="SAM" id="MobiDB-lite"/>
    </source>
</evidence>
<evidence type="ECO:0000313" key="2">
    <source>
        <dbReference type="EMBL" id="KAH3857157.1"/>
    </source>
</evidence>
<reference evidence="2" key="1">
    <citation type="journal article" date="2019" name="bioRxiv">
        <title>The Genome of the Zebra Mussel, Dreissena polymorpha: A Resource for Invasive Species Research.</title>
        <authorList>
            <person name="McCartney M.A."/>
            <person name="Auch B."/>
            <person name="Kono T."/>
            <person name="Mallez S."/>
            <person name="Zhang Y."/>
            <person name="Obille A."/>
            <person name="Becker A."/>
            <person name="Abrahante J.E."/>
            <person name="Garbe J."/>
            <person name="Badalamenti J.P."/>
            <person name="Herman A."/>
            <person name="Mangelson H."/>
            <person name="Liachko I."/>
            <person name="Sullivan S."/>
            <person name="Sone E.D."/>
            <person name="Koren S."/>
            <person name="Silverstein K.A.T."/>
            <person name="Beckman K.B."/>
            <person name="Gohl D.M."/>
        </authorList>
    </citation>
    <scope>NUCLEOTIDE SEQUENCE</scope>
    <source>
        <strain evidence="2">Duluth1</strain>
        <tissue evidence="2">Whole animal</tissue>
    </source>
</reference>
<name>A0A9D4LGX7_DREPO</name>
<evidence type="ECO:0000313" key="3">
    <source>
        <dbReference type="Proteomes" id="UP000828390"/>
    </source>
</evidence>
<feature type="compositionally biased region" description="Polar residues" evidence="1">
    <location>
        <begin position="1"/>
        <end position="11"/>
    </location>
</feature>
<gene>
    <name evidence="2" type="ORF">DPMN_099757</name>
</gene>
<organism evidence="2 3">
    <name type="scientific">Dreissena polymorpha</name>
    <name type="common">Zebra mussel</name>
    <name type="synonym">Mytilus polymorpha</name>
    <dbReference type="NCBI Taxonomy" id="45954"/>
    <lineage>
        <taxon>Eukaryota</taxon>
        <taxon>Metazoa</taxon>
        <taxon>Spiralia</taxon>
        <taxon>Lophotrochozoa</taxon>
        <taxon>Mollusca</taxon>
        <taxon>Bivalvia</taxon>
        <taxon>Autobranchia</taxon>
        <taxon>Heteroconchia</taxon>
        <taxon>Euheterodonta</taxon>
        <taxon>Imparidentia</taxon>
        <taxon>Neoheterodontei</taxon>
        <taxon>Myida</taxon>
        <taxon>Dreissenoidea</taxon>
        <taxon>Dreissenidae</taxon>
        <taxon>Dreissena</taxon>
    </lineage>
</organism>
<dbReference type="AlphaFoldDB" id="A0A9D4LGX7"/>
<reference evidence="2" key="2">
    <citation type="submission" date="2020-11" db="EMBL/GenBank/DDBJ databases">
        <authorList>
            <person name="McCartney M.A."/>
            <person name="Auch B."/>
            <person name="Kono T."/>
            <person name="Mallez S."/>
            <person name="Becker A."/>
            <person name="Gohl D.M."/>
            <person name="Silverstein K.A.T."/>
            <person name="Koren S."/>
            <person name="Bechman K.B."/>
            <person name="Herman A."/>
            <person name="Abrahante J.E."/>
            <person name="Garbe J."/>
        </authorList>
    </citation>
    <scope>NUCLEOTIDE SEQUENCE</scope>
    <source>
        <strain evidence="2">Duluth1</strain>
        <tissue evidence="2">Whole animal</tissue>
    </source>
</reference>
<protein>
    <submittedName>
        <fullName evidence="2">Uncharacterized protein</fullName>
    </submittedName>
</protein>
<sequence>MRRVSRQNTDTGRQRMQDNMRDSEKRHSTLRCVQLVVGVDIPYITLQYTNSCGWR</sequence>
<dbReference type="EMBL" id="JAIWYP010000003">
    <property type="protein sequence ID" value="KAH3857157.1"/>
    <property type="molecule type" value="Genomic_DNA"/>
</dbReference>